<protein>
    <submittedName>
        <fullName evidence="5">Helix-turn-helix protein</fullName>
    </submittedName>
</protein>
<reference evidence="5 6" key="1">
    <citation type="submission" date="2019-03" db="EMBL/GenBank/DDBJ databases">
        <title>Genomic Encyclopedia of Type Strains, Phase IV (KMG-IV): sequencing the most valuable type-strain genomes for metagenomic binning, comparative biology and taxonomic classification.</title>
        <authorList>
            <person name="Goeker M."/>
        </authorList>
    </citation>
    <scope>NUCLEOTIDE SEQUENCE [LARGE SCALE GENOMIC DNA]</scope>
    <source>
        <strain evidence="5 6">DSM 46770</strain>
    </source>
</reference>
<evidence type="ECO:0000259" key="4">
    <source>
        <dbReference type="PROSITE" id="PS50943"/>
    </source>
</evidence>
<keyword evidence="6" id="KW-1185">Reference proteome</keyword>
<evidence type="ECO:0000313" key="6">
    <source>
        <dbReference type="Proteomes" id="UP000295281"/>
    </source>
</evidence>
<accession>A0A4R6V749</accession>
<dbReference type="InterPro" id="IPR010982">
    <property type="entry name" value="Lambda_DNA-bd_dom_sf"/>
</dbReference>
<dbReference type="GO" id="GO:0005829">
    <property type="term" value="C:cytosol"/>
    <property type="evidence" value="ECO:0007669"/>
    <property type="project" value="TreeGrafter"/>
</dbReference>
<comment type="caution">
    <text evidence="5">The sequence shown here is derived from an EMBL/GenBank/DDBJ whole genome shotgun (WGS) entry which is preliminary data.</text>
</comment>
<keyword evidence="3" id="KW-0804">Transcription</keyword>
<dbReference type="PANTHER" id="PTHR46797">
    <property type="entry name" value="HTH-TYPE TRANSCRIPTIONAL REGULATOR"/>
    <property type="match status" value="1"/>
</dbReference>
<dbReference type="SUPFAM" id="SSF47413">
    <property type="entry name" value="lambda repressor-like DNA-binding domains"/>
    <property type="match status" value="1"/>
</dbReference>
<feature type="domain" description="HTH cro/C1-type" evidence="4">
    <location>
        <begin position="13"/>
        <end position="67"/>
    </location>
</feature>
<evidence type="ECO:0000313" key="5">
    <source>
        <dbReference type="EMBL" id="TDQ55042.1"/>
    </source>
</evidence>
<dbReference type="SMART" id="SM00530">
    <property type="entry name" value="HTH_XRE"/>
    <property type="match status" value="1"/>
</dbReference>
<dbReference type="Proteomes" id="UP000295281">
    <property type="component" value="Unassembled WGS sequence"/>
</dbReference>
<dbReference type="PANTHER" id="PTHR46797:SF23">
    <property type="entry name" value="HTH-TYPE TRANSCRIPTIONAL REGULATOR SUTR"/>
    <property type="match status" value="1"/>
</dbReference>
<evidence type="ECO:0000256" key="2">
    <source>
        <dbReference type="ARBA" id="ARBA00023125"/>
    </source>
</evidence>
<evidence type="ECO:0000256" key="1">
    <source>
        <dbReference type="ARBA" id="ARBA00023015"/>
    </source>
</evidence>
<sequence length="399" mass="43120">MSSSLEKVVGRRLRWYRTQRGKSQAVIAGLAGLHPEYLGQVERGHRTPSLSALEALAKVLGVSVADLVSDFPERRPSSLRTDLGSGLHQALMAPVPVAPEGGAPGVAELSRQVRHAWFTWQNREDRYTRLAGTIIDLVTDIRRRSESMAAGEDAHKVACEGYFLLRTFARRIGRSDLALIAADRGKAAADRLSSPVYTAGAQWNIAHALLAQDEPEAAEDVALAAVDAAERHPEGSKELTALSGALWLTAAVAAARSNRGRMARKRVHGQAVAASGRTGEGNVLWTAFGPANVALHAMYVELEDGATADALRIAAGVDPAPLPSRERHTTFFLDVARCYHQSQDEDAAVVHLLKAERTSPEDLRYDPVAHDVVRGVLKHARRSLAPQVHRLAERIGLTG</sequence>
<dbReference type="Gene3D" id="1.10.260.40">
    <property type="entry name" value="lambda repressor-like DNA-binding domains"/>
    <property type="match status" value="1"/>
</dbReference>
<dbReference type="GO" id="GO:0003677">
    <property type="term" value="F:DNA binding"/>
    <property type="evidence" value="ECO:0007669"/>
    <property type="project" value="UniProtKB-KW"/>
</dbReference>
<proteinExistence type="predicted"/>
<keyword evidence="1" id="KW-0805">Transcription regulation</keyword>
<dbReference type="CDD" id="cd00093">
    <property type="entry name" value="HTH_XRE"/>
    <property type="match status" value="1"/>
</dbReference>
<evidence type="ECO:0000256" key="3">
    <source>
        <dbReference type="ARBA" id="ARBA00023163"/>
    </source>
</evidence>
<keyword evidence="2" id="KW-0238">DNA-binding</keyword>
<name>A0A4R6V749_9ACTN</name>
<dbReference type="AlphaFoldDB" id="A0A4R6V749"/>
<dbReference type="Pfam" id="PF13560">
    <property type="entry name" value="HTH_31"/>
    <property type="match status" value="1"/>
</dbReference>
<dbReference type="InterPro" id="IPR050807">
    <property type="entry name" value="TransReg_Diox_bact_type"/>
</dbReference>
<dbReference type="PROSITE" id="PS50943">
    <property type="entry name" value="HTH_CROC1"/>
    <property type="match status" value="1"/>
</dbReference>
<dbReference type="EMBL" id="SNYN01000001">
    <property type="protein sequence ID" value="TDQ55042.1"/>
    <property type="molecule type" value="Genomic_DNA"/>
</dbReference>
<dbReference type="GO" id="GO:0003700">
    <property type="term" value="F:DNA-binding transcription factor activity"/>
    <property type="evidence" value="ECO:0007669"/>
    <property type="project" value="TreeGrafter"/>
</dbReference>
<organism evidence="5 6">
    <name type="scientific">Actinorugispora endophytica</name>
    <dbReference type="NCBI Taxonomy" id="1605990"/>
    <lineage>
        <taxon>Bacteria</taxon>
        <taxon>Bacillati</taxon>
        <taxon>Actinomycetota</taxon>
        <taxon>Actinomycetes</taxon>
        <taxon>Streptosporangiales</taxon>
        <taxon>Nocardiopsidaceae</taxon>
        <taxon>Actinorugispora</taxon>
    </lineage>
</organism>
<dbReference type="InterPro" id="IPR001387">
    <property type="entry name" value="Cro/C1-type_HTH"/>
</dbReference>
<gene>
    <name evidence="5" type="ORF">EV190_101364</name>
</gene>